<feature type="transmembrane region" description="Helical" evidence="1">
    <location>
        <begin position="55"/>
        <end position="76"/>
    </location>
</feature>
<keyword evidence="1" id="KW-0472">Membrane</keyword>
<accession>A0ABT4IYF7</accession>
<evidence type="ECO:0000313" key="3">
    <source>
        <dbReference type="Proteomes" id="UP001321125"/>
    </source>
</evidence>
<name>A0ABT4IYF7_9GAMM</name>
<comment type="caution">
    <text evidence="2">The sequence shown here is derived from an EMBL/GenBank/DDBJ whole genome shotgun (WGS) entry which is preliminary data.</text>
</comment>
<organism evidence="2 3">
    <name type="scientific">Vreelandella janggokensis</name>
    <dbReference type="NCBI Taxonomy" id="370767"/>
    <lineage>
        <taxon>Bacteria</taxon>
        <taxon>Pseudomonadati</taxon>
        <taxon>Pseudomonadota</taxon>
        <taxon>Gammaproteobacteria</taxon>
        <taxon>Oceanospirillales</taxon>
        <taxon>Halomonadaceae</taxon>
        <taxon>Vreelandella</taxon>
    </lineage>
</organism>
<sequence>MAAPIILPLLSLAGRSLVQLMSRWQGVLAVAGLVLASGFMIKEMMRQAGETALSLWPLLALACFFLLAKEFIRAWLKVRNKEMKTRDE</sequence>
<evidence type="ECO:0000256" key="1">
    <source>
        <dbReference type="SAM" id="Phobius"/>
    </source>
</evidence>
<dbReference type="RefSeq" id="WP_268902331.1">
    <property type="nucleotide sequence ID" value="NZ_JAKNQT010000004.1"/>
</dbReference>
<evidence type="ECO:0000313" key="2">
    <source>
        <dbReference type="EMBL" id="MCZ0928707.1"/>
    </source>
</evidence>
<gene>
    <name evidence="2" type="ORF">L0635_16655</name>
</gene>
<keyword evidence="1" id="KW-1133">Transmembrane helix</keyword>
<dbReference type="Proteomes" id="UP001321125">
    <property type="component" value="Unassembled WGS sequence"/>
</dbReference>
<proteinExistence type="predicted"/>
<dbReference type="EMBL" id="JAKNQU010000007">
    <property type="protein sequence ID" value="MCZ0928707.1"/>
    <property type="molecule type" value="Genomic_DNA"/>
</dbReference>
<reference evidence="2 3" key="1">
    <citation type="submission" date="2022-02" db="EMBL/GenBank/DDBJ databases">
        <title>Study of halophilic communities from a Mexican lake.</title>
        <authorList>
            <person name="Hernandez-Soto L.M."/>
            <person name="Martinez-Abarca F."/>
            <person name="Ramirez-Saad H.C."/>
            <person name="Aguirre-Garrido J.F."/>
        </authorList>
    </citation>
    <scope>NUCLEOTIDE SEQUENCE [LARGE SCALE GENOMIC DNA]</scope>
    <source>
        <strain evidence="2 3">Hjan13</strain>
    </source>
</reference>
<keyword evidence="1" id="KW-0812">Transmembrane</keyword>
<protein>
    <submittedName>
        <fullName evidence="2">Uncharacterized protein</fullName>
    </submittedName>
</protein>
<keyword evidence="3" id="KW-1185">Reference proteome</keyword>